<dbReference type="Proteomes" id="UP000653797">
    <property type="component" value="Unassembled WGS sequence"/>
</dbReference>
<evidence type="ECO:0000313" key="3">
    <source>
        <dbReference type="Proteomes" id="UP000653797"/>
    </source>
</evidence>
<dbReference type="SUPFAM" id="SSF81442">
    <property type="entry name" value="Cytochrome c oxidase subunit I-like"/>
    <property type="match status" value="1"/>
</dbReference>
<dbReference type="EMBL" id="JACXAA010000004">
    <property type="protein sequence ID" value="MBD2754007.1"/>
    <property type="molecule type" value="Genomic_DNA"/>
</dbReference>
<sequence length="135" mass="15305">MKTALRKPYMTSWLAIPVLILLGIIFSQHTVDIQLADTYYVIGNLHFAFAASIFLLVIGAGYWLMSRRTTRPNRTLTATHLILTLAALVTFTLPLFTGNWLVWIAMALVLSQVLYIINMFVVVLRRSPSAHRKET</sequence>
<dbReference type="RefSeq" id="WP_191039639.1">
    <property type="nucleotide sequence ID" value="NZ_JACXAA010000004.1"/>
</dbReference>
<dbReference type="Gene3D" id="1.20.210.10">
    <property type="entry name" value="Cytochrome c oxidase-like, subunit I domain"/>
    <property type="match status" value="1"/>
</dbReference>
<accession>A0A927B2E7</accession>
<feature type="transmembrane region" description="Helical" evidence="1">
    <location>
        <begin position="76"/>
        <end position="96"/>
    </location>
</feature>
<feature type="transmembrane region" description="Helical" evidence="1">
    <location>
        <begin position="102"/>
        <end position="124"/>
    </location>
</feature>
<comment type="caution">
    <text evidence="2">The sequence shown here is derived from an EMBL/GenBank/DDBJ whole genome shotgun (WGS) entry which is preliminary data.</text>
</comment>
<feature type="transmembrane region" description="Helical" evidence="1">
    <location>
        <begin position="43"/>
        <end position="64"/>
    </location>
</feature>
<proteinExistence type="predicted"/>
<evidence type="ECO:0000256" key="1">
    <source>
        <dbReference type="SAM" id="Phobius"/>
    </source>
</evidence>
<protein>
    <submittedName>
        <fullName evidence="2">Uncharacterized protein</fullName>
    </submittedName>
</protein>
<evidence type="ECO:0000313" key="2">
    <source>
        <dbReference type="EMBL" id="MBD2754007.1"/>
    </source>
</evidence>
<keyword evidence="1" id="KW-0472">Membrane</keyword>
<dbReference type="AlphaFoldDB" id="A0A927B2E7"/>
<reference evidence="2" key="1">
    <citation type="submission" date="2020-09" db="EMBL/GenBank/DDBJ databases">
        <authorList>
            <person name="Kim M.K."/>
        </authorList>
    </citation>
    <scope>NUCLEOTIDE SEQUENCE</scope>
    <source>
        <strain evidence="2">BT704</strain>
    </source>
</reference>
<gene>
    <name evidence="2" type="ORF">IC230_13955</name>
</gene>
<name>A0A927B2E7_9BACT</name>
<keyword evidence="1" id="KW-0812">Transmembrane</keyword>
<dbReference type="InterPro" id="IPR036927">
    <property type="entry name" value="Cyt_c_oxase-like_su1_sf"/>
</dbReference>
<keyword evidence="3" id="KW-1185">Reference proteome</keyword>
<organism evidence="2 3">
    <name type="scientific">Spirosoma validum</name>
    <dbReference type="NCBI Taxonomy" id="2771355"/>
    <lineage>
        <taxon>Bacteria</taxon>
        <taxon>Pseudomonadati</taxon>
        <taxon>Bacteroidota</taxon>
        <taxon>Cytophagia</taxon>
        <taxon>Cytophagales</taxon>
        <taxon>Cytophagaceae</taxon>
        <taxon>Spirosoma</taxon>
    </lineage>
</organism>
<keyword evidence="1" id="KW-1133">Transmembrane helix</keyword>